<reference evidence="2 3" key="1">
    <citation type="journal article" date="2019" name="Sci. Rep.">
        <title>Comparative genomics of chytrid fungi reveal insights into the obligate biotrophic and pathogenic lifestyle of Synchytrium endobioticum.</title>
        <authorList>
            <person name="van de Vossenberg B.T.L.H."/>
            <person name="Warris S."/>
            <person name="Nguyen H.D.T."/>
            <person name="van Gent-Pelzer M.P.E."/>
            <person name="Joly D.L."/>
            <person name="van de Geest H.C."/>
            <person name="Bonants P.J.M."/>
            <person name="Smith D.S."/>
            <person name="Levesque C.A."/>
            <person name="van der Lee T.A.J."/>
        </authorList>
    </citation>
    <scope>NUCLEOTIDE SEQUENCE [LARGE SCALE GENOMIC DNA]</scope>
    <source>
        <strain evidence="2 3">MB42</strain>
    </source>
</reference>
<evidence type="ECO:0000256" key="1">
    <source>
        <dbReference type="ARBA" id="ARBA00010552"/>
    </source>
</evidence>
<dbReference type="SUPFAM" id="SSF55298">
    <property type="entry name" value="YjgF-like"/>
    <property type="match status" value="1"/>
</dbReference>
<sequence length="166" mass="18292">MPALLGRVFLRAATPSSQRASILLHRTMSLTPVQTDKAPKAIGPYSQAIKANGLIFCSGQVPFIPETMEILEGDVQAQTKQVLHNMKAVLEAAGSDLNHVVKTTVFLKDMNDFSKMNETYSEIFSGHKPARSAVEVARLPRDVKNANVDLSSRRLFKTILQDSLQQ</sequence>
<dbReference type="FunFam" id="3.30.1330.40:FF:000001">
    <property type="entry name" value="L-PSP family endoribonuclease"/>
    <property type="match status" value="1"/>
</dbReference>
<protein>
    <recommendedName>
        <fullName evidence="4">2-iminobutanoate/2-iminopropanoate deaminase</fullName>
    </recommendedName>
</protein>
<dbReference type="GO" id="GO:0019239">
    <property type="term" value="F:deaminase activity"/>
    <property type="evidence" value="ECO:0007669"/>
    <property type="project" value="TreeGrafter"/>
</dbReference>
<proteinExistence type="inferred from homology"/>
<dbReference type="Proteomes" id="UP000317494">
    <property type="component" value="Unassembled WGS sequence"/>
</dbReference>
<evidence type="ECO:0000313" key="3">
    <source>
        <dbReference type="Proteomes" id="UP000317494"/>
    </source>
</evidence>
<comment type="similarity">
    <text evidence="1">Belongs to the RutC family.</text>
</comment>
<evidence type="ECO:0008006" key="4">
    <source>
        <dbReference type="Google" id="ProtNLM"/>
    </source>
</evidence>
<name>A0A507CPI5_9FUNG</name>
<organism evidence="2 3">
    <name type="scientific">Synchytrium endobioticum</name>
    <dbReference type="NCBI Taxonomy" id="286115"/>
    <lineage>
        <taxon>Eukaryota</taxon>
        <taxon>Fungi</taxon>
        <taxon>Fungi incertae sedis</taxon>
        <taxon>Chytridiomycota</taxon>
        <taxon>Chytridiomycota incertae sedis</taxon>
        <taxon>Chytridiomycetes</taxon>
        <taxon>Synchytriales</taxon>
        <taxon>Synchytriaceae</taxon>
        <taxon>Synchytrium</taxon>
    </lineage>
</organism>
<dbReference type="Gene3D" id="3.30.1330.40">
    <property type="entry name" value="RutC-like"/>
    <property type="match status" value="1"/>
</dbReference>
<dbReference type="InterPro" id="IPR006175">
    <property type="entry name" value="YjgF/YER057c/UK114"/>
</dbReference>
<dbReference type="PANTHER" id="PTHR11803:SF58">
    <property type="entry name" value="PROTEIN HMF1-RELATED"/>
    <property type="match status" value="1"/>
</dbReference>
<accession>A0A507CPI5</accession>
<dbReference type="PANTHER" id="PTHR11803">
    <property type="entry name" value="2-IMINOBUTANOATE/2-IMINOPROPANOATE DEAMINASE RIDA"/>
    <property type="match status" value="1"/>
</dbReference>
<gene>
    <name evidence="2" type="ORF">SeMB42_g05760</name>
</gene>
<dbReference type="VEuPathDB" id="FungiDB:SeMB42_g05760"/>
<dbReference type="CDD" id="cd00448">
    <property type="entry name" value="YjgF_YER057c_UK114_family"/>
    <property type="match status" value="1"/>
</dbReference>
<dbReference type="NCBIfam" id="TIGR00004">
    <property type="entry name" value="Rid family detoxifying hydrolase"/>
    <property type="match status" value="1"/>
</dbReference>
<keyword evidence="3" id="KW-1185">Reference proteome</keyword>
<evidence type="ECO:0000313" key="2">
    <source>
        <dbReference type="EMBL" id="TPX41045.1"/>
    </source>
</evidence>
<dbReference type="STRING" id="286115.A0A507CPI5"/>
<dbReference type="GO" id="GO:0005829">
    <property type="term" value="C:cytosol"/>
    <property type="evidence" value="ECO:0007669"/>
    <property type="project" value="TreeGrafter"/>
</dbReference>
<dbReference type="InterPro" id="IPR006056">
    <property type="entry name" value="RidA"/>
</dbReference>
<dbReference type="GO" id="GO:0005739">
    <property type="term" value="C:mitochondrion"/>
    <property type="evidence" value="ECO:0007669"/>
    <property type="project" value="TreeGrafter"/>
</dbReference>
<dbReference type="EMBL" id="QEAN01000288">
    <property type="protein sequence ID" value="TPX41045.1"/>
    <property type="molecule type" value="Genomic_DNA"/>
</dbReference>
<comment type="caution">
    <text evidence="2">The sequence shown here is derived from an EMBL/GenBank/DDBJ whole genome shotgun (WGS) entry which is preliminary data.</text>
</comment>
<dbReference type="AlphaFoldDB" id="A0A507CPI5"/>
<dbReference type="Pfam" id="PF01042">
    <property type="entry name" value="Ribonuc_L-PSP"/>
    <property type="match status" value="1"/>
</dbReference>
<dbReference type="InterPro" id="IPR035959">
    <property type="entry name" value="RutC-like_sf"/>
</dbReference>